<reference evidence="2 3" key="2">
    <citation type="submission" date="2024-02" db="EMBL/GenBank/DDBJ databases">
        <title>The Genome Sequence of Enterococcus sp. DIV0159.</title>
        <authorList>
            <person name="Earl A."/>
            <person name="Manson A."/>
            <person name="Gilmore M."/>
            <person name="Sanders J."/>
            <person name="Shea T."/>
            <person name="Howe W."/>
            <person name="Livny J."/>
            <person name="Cuomo C."/>
            <person name="Neafsey D."/>
            <person name="Birren B."/>
        </authorList>
    </citation>
    <scope>NUCLEOTIDE SEQUENCE [LARGE SCALE GENOMIC DNA]</scope>
    <source>
        <strain evidence="2 3">665A</strain>
    </source>
</reference>
<gene>
    <name evidence="2" type="ORF">JZO67_003928</name>
</gene>
<accession>A0ABV0ETG9</accession>
<keyword evidence="1" id="KW-0472">Membrane</keyword>
<evidence type="ECO:0000313" key="3">
    <source>
        <dbReference type="Proteomes" id="UP000664357"/>
    </source>
</evidence>
<dbReference type="RefSeq" id="WP_207704499.1">
    <property type="nucleotide sequence ID" value="NZ_JAFREL020000003.1"/>
</dbReference>
<evidence type="ECO:0000256" key="1">
    <source>
        <dbReference type="SAM" id="Phobius"/>
    </source>
</evidence>
<feature type="transmembrane region" description="Helical" evidence="1">
    <location>
        <begin position="41"/>
        <end position="64"/>
    </location>
</feature>
<comment type="caution">
    <text evidence="2">The sequence shown here is derived from an EMBL/GenBank/DDBJ whole genome shotgun (WGS) entry which is preliminary data.</text>
</comment>
<dbReference type="EMBL" id="JAFREL020000003">
    <property type="protein sequence ID" value="MEO1771946.1"/>
    <property type="molecule type" value="Genomic_DNA"/>
</dbReference>
<protein>
    <submittedName>
        <fullName evidence="2">Uncharacterized protein</fullName>
    </submittedName>
</protein>
<keyword evidence="1" id="KW-0812">Transmembrane</keyword>
<keyword evidence="1" id="KW-1133">Transmembrane helix</keyword>
<organism evidence="2 3">
    <name type="scientific">Candidatus Enterococcus ferrettii</name>
    <dbReference type="NCBI Taxonomy" id="2815324"/>
    <lineage>
        <taxon>Bacteria</taxon>
        <taxon>Bacillati</taxon>
        <taxon>Bacillota</taxon>
        <taxon>Bacilli</taxon>
        <taxon>Lactobacillales</taxon>
        <taxon>Enterococcaceae</taxon>
        <taxon>Enterococcus</taxon>
    </lineage>
</organism>
<evidence type="ECO:0000313" key="2">
    <source>
        <dbReference type="EMBL" id="MEO1771946.1"/>
    </source>
</evidence>
<name>A0ABV0ETG9_9ENTE</name>
<dbReference type="Proteomes" id="UP000664357">
    <property type="component" value="Unassembled WGS sequence"/>
</dbReference>
<sequence length="67" mass="7715">MFKSLGDSIFTFPFILLAIAPVLILIGAIKSFKEKRMIQLFFILLFSILEIAILYMILFIFLLGRNS</sequence>
<proteinExistence type="predicted"/>
<feature type="transmembrane region" description="Helical" evidence="1">
    <location>
        <begin position="12"/>
        <end position="29"/>
    </location>
</feature>
<keyword evidence="3" id="KW-1185">Reference proteome</keyword>
<reference evidence="2 3" key="1">
    <citation type="submission" date="2021-03" db="EMBL/GenBank/DDBJ databases">
        <authorList>
            <person name="Gilmore M.S."/>
            <person name="Schwartzman J."/>
            <person name="Van Tyne D."/>
            <person name="Martin M."/>
            <person name="Earl A.M."/>
            <person name="Manson A.L."/>
            <person name="Straub T."/>
            <person name="Salamzade R."/>
            <person name="Saavedra J."/>
            <person name="Lebreton F."/>
            <person name="Prichula J."/>
            <person name="Schaufler K."/>
            <person name="Gaca A."/>
            <person name="Sgardioli B."/>
            <person name="Wagenaar J."/>
            <person name="Strong T."/>
        </authorList>
    </citation>
    <scope>NUCLEOTIDE SEQUENCE [LARGE SCALE GENOMIC DNA]</scope>
    <source>
        <strain evidence="2 3">665A</strain>
    </source>
</reference>